<keyword evidence="3" id="KW-1185">Reference proteome</keyword>
<sequence>MRGCLLLLLAVAFLGQLLSTPLTVSDLMAAQSPPQHPTPGERAVLVGISAATALVVTWSAGRRRSGRAPALAAGTVLLLALCAVVTLWVRDRVGTDNWMLGSTLEGLAAGVTALVFRVVVRRRERGRPLPGEVWLAMVPFRDSDEEARHYCVVLKRRWGYADVLQITSQNKDGRPGYLPMPNGEWDTVSGRGHWVETARRPRRVPYRNFLKDRPQGPCPTATWRQLRRRTVPAVLRGRRRGTPARGGWR</sequence>
<proteinExistence type="predicted"/>
<feature type="transmembrane region" description="Helical" evidence="1">
    <location>
        <begin position="100"/>
        <end position="120"/>
    </location>
</feature>
<dbReference type="RefSeq" id="WP_315880145.1">
    <property type="nucleotide sequence ID" value="NZ_JAWCTQ010000036.1"/>
</dbReference>
<evidence type="ECO:0000313" key="3">
    <source>
        <dbReference type="Proteomes" id="UP001250181"/>
    </source>
</evidence>
<dbReference type="Proteomes" id="UP001250181">
    <property type="component" value="Unassembled WGS sequence"/>
</dbReference>
<name>A0ABU3QQQ9_9ACTN</name>
<feature type="transmembrane region" description="Helical" evidence="1">
    <location>
        <begin position="68"/>
        <end position="88"/>
    </location>
</feature>
<keyword evidence="1" id="KW-0472">Membrane</keyword>
<feature type="transmembrane region" description="Helical" evidence="1">
    <location>
        <begin position="43"/>
        <end position="61"/>
    </location>
</feature>
<gene>
    <name evidence="2" type="ORF">RND61_24000</name>
</gene>
<evidence type="ECO:0000313" key="2">
    <source>
        <dbReference type="EMBL" id="MDT9685098.1"/>
    </source>
</evidence>
<keyword evidence="1" id="KW-0812">Transmembrane</keyword>
<evidence type="ECO:0000256" key="1">
    <source>
        <dbReference type="SAM" id="Phobius"/>
    </source>
</evidence>
<dbReference type="EMBL" id="JAWCTQ010000036">
    <property type="protein sequence ID" value="MDT9685098.1"/>
    <property type="molecule type" value="Genomic_DNA"/>
</dbReference>
<organism evidence="2 3">
    <name type="scientific">Streptomyces tamarix</name>
    <dbReference type="NCBI Taxonomy" id="3078565"/>
    <lineage>
        <taxon>Bacteria</taxon>
        <taxon>Bacillati</taxon>
        <taxon>Actinomycetota</taxon>
        <taxon>Actinomycetes</taxon>
        <taxon>Kitasatosporales</taxon>
        <taxon>Streptomycetaceae</taxon>
        <taxon>Streptomyces</taxon>
    </lineage>
</organism>
<keyword evidence="1" id="KW-1133">Transmembrane helix</keyword>
<accession>A0ABU3QQQ9</accession>
<comment type="caution">
    <text evidence="2">The sequence shown here is derived from an EMBL/GenBank/DDBJ whole genome shotgun (WGS) entry which is preliminary data.</text>
</comment>
<protein>
    <submittedName>
        <fullName evidence="2">Uncharacterized protein</fullName>
    </submittedName>
</protein>
<reference evidence="2 3" key="1">
    <citation type="submission" date="2023-09" db="EMBL/GenBank/DDBJ databases">
        <title>Streptomyces sp. nov.: A antagonism against Alternaria gaisen Producing Streptochlin, Isolated from Tamarix root soil.</title>
        <authorList>
            <person name="Chen Y."/>
        </authorList>
    </citation>
    <scope>NUCLEOTIDE SEQUENCE [LARGE SCALE GENOMIC DNA]</scope>
    <source>
        <strain evidence="2 3">TRM76323</strain>
    </source>
</reference>